<keyword evidence="1" id="KW-0812">Transmembrane</keyword>
<dbReference type="EMBL" id="OKRB01000105">
    <property type="protein sequence ID" value="SPE24982.1"/>
    <property type="molecule type" value="Genomic_DNA"/>
</dbReference>
<keyword evidence="1" id="KW-1133">Transmembrane helix</keyword>
<evidence type="ECO:0000256" key="1">
    <source>
        <dbReference type="SAM" id="Phobius"/>
    </source>
</evidence>
<gene>
    <name evidence="2" type="ORF">SBA5_470103</name>
</gene>
<accession>A0A2N9LP22</accession>
<protein>
    <submittedName>
        <fullName evidence="2">Uncharacterized protein</fullName>
    </submittedName>
</protein>
<organism evidence="2 3">
    <name type="scientific">Candidatus Sulfuritelmatomonas gaucii</name>
    <dbReference type="NCBI Taxonomy" id="2043161"/>
    <lineage>
        <taxon>Bacteria</taxon>
        <taxon>Pseudomonadati</taxon>
        <taxon>Acidobacteriota</taxon>
        <taxon>Terriglobia</taxon>
        <taxon>Terriglobales</taxon>
        <taxon>Acidobacteriaceae</taxon>
        <taxon>Candidatus Sulfuritelmatomonas</taxon>
    </lineage>
</organism>
<name>A0A2N9LP22_9BACT</name>
<keyword evidence="1" id="KW-0472">Membrane</keyword>
<feature type="transmembrane region" description="Helical" evidence="1">
    <location>
        <begin position="62"/>
        <end position="81"/>
    </location>
</feature>
<feature type="transmembrane region" description="Helical" evidence="1">
    <location>
        <begin position="32"/>
        <end position="50"/>
    </location>
</feature>
<proteinExistence type="predicted"/>
<evidence type="ECO:0000313" key="3">
    <source>
        <dbReference type="Proteomes" id="UP000239735"/>
    </source>
</evidence>
<evidence type="ECO:0000313" key="2">
    <source>
        <dbReference type="EMBL" id="SPE24982.1"/>
    </source>
</evidence>
<dbReference type="Proteomes" id="UP000239735">
    <property type="component" value="Unassembled WGS sequence"/>
</dbReference>
<reference evidence="3" key="1">
    <citation type="submission" date="2018-02" db="EMBL/GenBank/DDBJ databases">
        <authorList>
            <person name="Hausmann B."/>
        </authorList>
    </citation>
    <scope>NUCLEOTIDE SEQUENCE [LARGE SCALE GENOMIC DNA]</scope>
    <source>
        <strain evidence="3">Peat soil MAG SbA5</strain>
    </source>
</reference>
<sequence>MREARQMEIEYVAPKRKEEIRPSARTDFDRKFWAAMAMFAALAALVWFTMDAGSVLVFGRPVELRLIPLILIGALALRTVLARQAEKIRRQGEKN</sequence>
<dbReference type="AlphaFoldDB" id="A0A2N9LP22"/>